<keyword evidence="22" id="KW-1185">Reference proteome</keyword>
<evidence type="ECO:0000256" key="14">
    <source>
        <dbReference type="ARBA" id="ARBA00023324"/>
    </source>
</evidence>
<proteinExistence type="inferred from homology"/>
<reference evidence="21" key="1">
    <citation type="submission" date="2020-07" db="EMBL/GenBank/DDBJ databases">
        <title>Genome sequence and genetic diversity analysis of an under-domesticated orphan crop, white fonio (Digitaria exilis).</title>
        <authorList>
            <person name="Bennetzen J.L."/>
            <person name="Chen S."/>
            <person name="Ma X."/>
            <person name="Wang X."/>
            <person name="Yssel A.E.J."/>
            <person name="Chaluvadi S.R."/>
            <person name="Johnson M."/>
            <person name="Gangashetty P."/>
            <person name="Hamidou F."/>
            <person name="Sanogo M.D."/>
            <person name="Zwaenepoel A."/>
            <person name="Wallace J."/>
            <person name="Van De Peer Y."/>
            <person name="Van Deynze A."/>
        </authorList>
    </citation>
    <scope>NUCLEOTIDE SEQUENCE</scope>
    <source>
        <tissue evidence="21">Leaves</tissue>
    </source>
</reference>
<organism evidence="21 22">
    <name type="scientific">Digitaria exilis</name>
    <dbReference type="NCBI Taxonomy" id="1010633"/>
    <lineage>
        <taxon>Eukaryota</taxon>
        <taxon>Viridiplantae</taxon>
        <taxon>Streptophyta</taxon>
        <taxon>Embryophyta</taxon>
        <taxon>Tracheophyta</taxon>
        <taxon>Spermatophyta</taxon>
        <taxon>Magnoliopsida</taxon>
        <taxon>Liliopsida</taxon>
        <taxon>Poales</taxon>
        <taxon>Poaceae</taxon>
        <taxon>PACMAD clade</taxon>
        <taxon>Panicoideae</taxon>
        <taxon>Panicodae</taxon>
        <taxon>Paniceae</taxon>
        <taxon>Anthephorinae</taxon>
        <taxon>Digitaria</taxon>
    </lineage>
</organism>
<evidence type="ECO:0000256" key="16">
    <source>
        <dbReference type="PIRSR" id="PIRSR600823-2"/>
    </source>
</evidence>
<comment type="caution">
    <text evidence="21">The sequence shown here is derived from an EMBL/GenBank/DDBJ whole genome shotgun (WGS) entry which is preliminary data.</text>
</comment>
<evidence type="ECO:0000256" key="8">
    <source>
        <dbReference type="ARBA" id="ARBA00022723"/>
    </source>
</evidence>
<dbReference type="GO" id="GO:0006979">
    <property type="term" value="P:response to oxidative stress"/>
    <property type="evidence" value="ECO:0007669"/>
    <property type="project" value="InterPro"/>
</dbReference>
<dbReference type="Gene3D" id="1.10.520.10">
    <property type="match status" value="1"/>
</dbReference>
<feature type="active site" description="Proton acceptor" evidence="15">
    <location>
        <position position="486"/>
    </location>
</feature>
<dbReference type="Proteomes" id="UP000636709">
    <property type="component" value="Unassembled WGS sequence"/>
</dbReference>
<evidence type="ECO:0000259" key="20">
    <source>
        <dbReference type="PROSITE" id="PS50873"/>
    </source>
</evidence>
<dbReference type="FunFam" id="1.10.420.10:FF:000001">
    <property type="entry name" value="Peroxidase"/>
    <property type="match status" value="1"/>
</dbReference>
<gene>
    <name evidence="21" type="ORF">HU200_027545</name>
</gene>
<feature type="binding site" evidence="17">
    <location>
        <position position="494"/>
    </location>
    <ligand>
        <name>Ca(2+)</name>
        <dbReference type="ChEBI" id="CHEBI:29108"/>
        <label>1</label>
    </ligand>
</feature>
<dbReference type="Gene3D" id="1.10.420.10">
    <property type="entry name" value="Peroxidase, domain 2"/>
    <property type="match status" value="1"/>
</dbReference>
<dbReference type="OrthoDB" id="2113341at2759"/>
<evidence type="ECO:0000256" key="3">
    <source>
        <dbReference type="ARBA" id="ARBA00004613"/>
    </source>
</evidence>
<evidence type="ECO:0000256" key="18">
    <source>
        <dbReference type="PIRSR" id="PIRSR600823-4"/>
    </source>
</evidence>
<feature type="disulfide bond" evidence="19">
    <location>
        <begin position="455"/>
        <end position="541"/>
    </location>
</feature>
<sequence length="754" mass="81112">MTSEHSTHGASSLSRSSRTACGFVVPSARPAHPRNASEQALASILVLTASGCAWRGPAAINIIGASSELYPVCATVQVQHLLAAGIVPSCHSRDRDRCLPLFSPPCIVKIQHRYGISTPVSSREFVIAISSAARQWAQGRKEEGCFWTLEQPEQVRLPIRYRVPMAPQVRNGKTRRSVYPRVSRRTRHGGSRNPQPQVSAGITLTDVATKIAAGSPGCYGASFQWGHVKCTSSPRVERRAVHRGHRLGFPWRRAKKTQRDERAQDTVGALEPAPLYCCLATVPPSPPHPGNSVLRYGKGQSAPEVIFVLAWRRSVDAKTKHPSVVRTPAASNFYKPPRFRLRTAPSSLNPAINSLATPPPLSLIPPPLLSLLCPVSTTSRPFPTSALPLPIPKSSQEHRHLTAAAVFTHSAPPYSAMGGALLRRSLLLSLALLAAASCAAAAAPRLSPNYYRHSCPRVERIVSDVIAAKQRANPSTAAGTLRLFFHDCFVNGCDASVLVSPLSSFSSSAAAPERAAEINLSFPGDAFDAVDRAKAALEAACPGVVSCADILALAARDLVGILGGPRFPVALGRRDSARSDARDVEGNLPRTNMSARAMVRLFASKGITPREMVALAGAHTVGFSHCGEFAHRIYGYRGAGAAGFDPRLNPEFARALQRSCAGYRSDPTVSIFNDIVTPRVFDEAYYKNLPRGLGLLASDAALWEYPATRVFAERYAANRTAFFEDFAAAMQRLGAVGVKTGRQGVVRRRCDALD</sequence>
<evidence type="ECO:0000256" key="12">
    <source>
        <dbReference type="ARBA" id="ARBA00023157"/>
    </source>
</evidence>
<dbReference type="InterPro" id="IPR000823">
    <property type="entry name" value="Peroxidase_pln"/>
</dbReference>
<feature type="binding site" evidence="17">
    <location>
        <position position="620"/>
    </location>
    <ligand>
        <name>Ca(2+)</name>
        <dbReference type="ChEBI" id="CHEBI:29108"/>
        <label>2</label>
    </ligand>
</feature>
<dbReference type="PRINTS" id="PR00461">
    <property type="entry name" value="PLPEROXIDASE"/>
</dbReference>
<comment type="cofactor">
    <cofactor evidence="17">
        <name>heme b</name>
        <dbReference type="ChEBI" id="CHEBI:60344"/>
    </cofactor>
    <text evidence="17">Binds 1 heme b (iron(II)-protoporphyrin IX) group per subunit.</text>
</comment>
<dbReference type="InterPro" id="IPR019793">
    <property type="entry name" value="Peroxidases_heam-ligand_BS"/>
</dbReference>
<dbReference type="FunFam" id="1.10.520.10:FF:000008">
    <property type="entry name" value="Peroxidase"/>
    <property type="match status" value="1"/>
</dbReference>
<feature type="binding site" evidence="17">
    <location>
        <position position="674"/>
    </location>
    <ligand>
        <name>Ca(2+)</name>
        <dbReference type="ChEBI" id="CHEBI:29108"/>
        <label>2</label>
    </ligand>
</feature>
<dbReference type="GO" id="GO:0140825">
    <property type="term" value="F:lactoperoxidase activity"/>
    <property type="evidence" value="ECO:0007669"/>
    <property type="project" value="UniProtKB-EC"/>
</dbReference>
<evidence type="ECO:0000313" key="21">
    <source>
        <dbReference type="EMBL" id="KAF8715000.1"/>
    </source>
</evidence>
<keyword evidence="12 19" id="KW-1015">Disulfide bond</keyword>
<comment type="catalytic activity">
    <reaction evidence="1">
        <text>2 a phenolic donor + H2O2 = 2 a phenolic radical donor + 2 H2O</text>
        <dbReference type="Rhea" id="RHEA:56136"/>
        <dbReference type="ChEBI" id="CHEBI:15377"/>
        <dbReference type="ChEBI" id="CHEBI:16240"/>
        <dbReference type="ChEBI" id="CHEBI:139520"/>
        <dbReference type="ChEBI" id="CHEBI:139521"/>
        <dbReference type="EC" id="1.11.1.7"/>
    </reaction>
</comment>
<comment type="cofactor">
    <cofactor evidence="17">
        <name>Ca(2+)</name>
        <dbReference type="ChEBI" id="CHEBI:29108"/>
    </cofactor>
    <text evidence="17">Binds 2 calcium ions per subunit.</text>
</comment>
<evidence type="ECO:0000256" key="2">
    <source>
        <dbReference type="ARBA" id="ARBA00002322"/>
    </source>
</evidence>
<dbReference type="Pfam" id="PF00141">
    <property type="entry name" value="peroxidase"/>
    <property type="match status" value="1"/>
</dbReference>
<dbReference type="GO" id="GO:0042744">
    <property type="term" value="P:hydrogen peroxide catabolic process"/>
    <property type="evidence" value="ECO:0007669"/>
    <property type="project" value="UniProtKB-KW"/>
</dbReference>
<evidence type="ECO:0000256" key="6">
    <source>
        <dbReference type="ARBA" id="ARBA00022559"/>
    </source>
</evidence>
<feature type="binding site" evidence="17">
    <location>
        <position position="490"/>
    </location>
    <ligand>
        <name>Ca(2+)</name>
        <dbReference type="ChEBI" id="CHEBI:29108"/>
        <label>1</label>
    </ligand>
</feature>
<evidence type="ECO:0000256" key="10">
    <source>
        <dbReference type="ARBA" id="ARBA00023002"/>
    </source>
</evidence>
<evidence type="ECO:0000256" key="7">
    <source>
        <dbReference type="ARBA" id="ARBA00022617"/>
    </source>
</evidence>
<comment type="function">
    <text evidence="2">Removal of H(2)O(2), oxidation of toxic reductants, biosynthesis and degradation of lignin, suberization, auxin catabolism, response to environmental stresses such as wounding, pathogen attack and oxidative stress. These functions might be dependent on each isozyme/isoform in each plant tissue.</text>
</comment>
<evidence type="ECO:0000256" key="17">
    <source>
        <dbReference type="PIRSR" id="PIRSR600823-3"/>
    </source>
</evidence>
<dbReference type="SUPFAM" id="SSF48113">
    <property type="entry name" value="Heme-dependent peroxidases"/>
    <property type="match status" value="1"/>
</dbReference>
<feature type="disulfide bond" evidence="19">
    <location>
        <begin position="547"/>
        <end position="750"/>
    </location>
</feature>
<dbReference type="EMBL" id="JACEFO010001734">
    <property type="protein sequence ID" value="KAF8715000.1"/>
    <property type="molecule type" value="Genomic_DNA"/>
</dbReference>
<dbReference type="PROSITE" id="PS50873">
    <property type="entry name" value="PEROXIDASE_4"/>
    <property type="match status" value="1"/>
</dbReference>
<evidence type="ECO:0000256" key="1">
    <source>
        <dbReference type="ARBA" id="ARBA00000189"/>
    </source>
</evidence>
<keyword evidence="13" id="KW-0873">Pyrrolidone carboxylic acid</keyword>
<feature type="binding site" description="axial binding residue" evidence="17">
    <location>
        <position position="619"/>
    </location>
    <ligand>
        <name>heme b</name>
        <dbReference type="ChEBI" id="CHEBI:60344"/>
    </ligand>
    <ligandPart>
        <name>Fe</name>
        <dbReference type="ChEBI" id="CHEBI:18248"/>
    </ligandPart>
</feature>
<accession>A0A835BW92</accession>
<protein>
    <recommendedName>
        <fullName evidence="5">peroxidase</fullName>
        <ecNumber evidence="5">1.11.1.7</ecNumber>
    </recommendedName>
</protein>
<keyword evidence="7" id="KW-0349">Heme</keyword>
<dbReference type="GO" id="GO:0046872">
    <property type="term" value="F:metal ion binding"/>
    <property type="evidence" value="ECO:0007669"/>
    <property type="project" value="UniProtKB-KW"/>
</dbReference>
<feature type="binding site" evidence="17">
    <location>
        <position position="496"/>
    </location>
    <ligand>
        <name>Ca(2+)</name>
        <dbReference type="ChEBI" id="CHEBI:29108"/>
        <label>1</label>
    </ligand>
</feature>
<keyword evidence="8 17" id="KW-0479">Metal-binding</keyword>
<evidence type="ECO:0000256" key="4">
    <source>
        <dbReference type="ARBA" id="ARBA00006873"/>
    </source>
</evidence>
<feature type="binding site" evidence="17">
    <location>
        <position position="487"/>
    </location>
    <ligand>
        <name>Ca(2+)</name>
        <dbReference type="ChEBI" id="CHEBI:29108"/>
        <label>1</label>
    </ligand>
</feature>
<keyword evidence="11 17" id="KW-0408">Iron</keyword>
<evidence type="ECO:0000256" key="11">
    <source>
        <dbReference type="ARBA" id="ARBA00023004"/>
    </source>
</evidence>
<feature type="binding site" evidence="17">
    <location>
        <position position="513"/>
    </location>
    <ligand>
        <name>Ca(2+)</name>
        <dbReference type="ChEBI" id="CHEBI:29108"/>
        <label>1</label>
    </ligand>
</feature>
<dbReference type="PROSITE" id="PS00435">
    <property type="entry name" value="PEROXIDASE_1"/>
    <property type="match status" value="1"/>
</dbReference>
<dbReference type="PANTHER" id="PTHR31517:SF14">
    <property type="entry name" value="PEROXIDASE"/>
    <property type="match status" value="1"/>
</dbReference>
<dbReference type="InterPro" id="IPR033905">
    <property type="entry name" value="Secretory_peroxidase"/>
</dbReference>
<feature type="binding site" evidence="17">
    <location>
        <position position="677"/>
    </location>
    <ligand>
        <name>Ca(2+)</name>
        <dbReference type="ChEBI" id="CHEBI:29108"/>
        <label>2</label>
    </ligand>
</feature>
<dbReference type="InterPro" id="IPR002016">
    <property type="entry name" value="Haem_peroxidase"/>
</dbReference>
<dbReference type="PRINTS" id="PR00458">
    <property type="entry name" value="PEROXIDASE"/>
</dbReference>
<dbReference type="InterPro" id="IPR010255">
    <property type="entry name" value="Haem_peroxidase_sf"/>
</dbReference>
<dbReference type="CDD" id="cd00693">
    <property type="entry name" value="secretory_peroxidase"/>
    <property type="match status" value="1"/>
</dbReference>
<evidence type="ECO:0000256" key="5">
    <source>
        <dbReference type="ARBA" id="ARBA00012313"/>
    </source>
</evidence>
<comment type="subcellular location">
    <subcellularLocation>
        <location evidence="3">Secreted</location>
    </subcellularLocation>
</comment>
<feature type="site" description="Transition state stabilizer" evidence="18">
    <location>
        <position position="482"/>
    </location>
</feature>
<keyword evidence="6" id="KW-0575">Peroxidase</keyword>
<keyword evidence="10" id="KW-0560">Oxidoreductase</keyword>
<feature type="binding site" evidence="17">
    <location>
        <position position="492"/>
    </location>
    <ligand>
        <name>Ca(2+)</name>
        <dbReference type="ChEBI" id="CHEBI:29108"/>
        <label>1</label>
    </ligand>
</feature>
<name>A0A835BW92_9POAL</name>
<dbReference type="AlphaFoldDB" id="A0A835BW92"/>
<dbReference type="GO" id="GO:0005576">
    <property type="term" value="C:extracellular region"/>
    <property type="evidence" value="ECO:0007669"/>
    <property type="project" value="UniProtKB-SubCell"/>
</dbReference>
<evidence type="ECO:0000256" key="9">
    <source>
        <dbReference type="ARBA" id="ARBA00022837"/>
    </source>
</evidence>
<dbReference type="PANTHER" id="PTHR31517">
    <property type="match status" value="1"/>
</dbReference>
<dbReference type="PROSITE" id="PS00436">
    <property type="entry name" value="PEROXIDASE_2"/>
    <property type="match status" value="1"/>
</dbReference>
<evidence type="ECO:0000256" key="15">
    <source>
        <dbReference type="PIRSR" id="PIRSR600823-1"/>
    </source>
</evidence>
<feature type="binding site" evidence="17">
    <location>
        <position position="682"/>
    </location>
    <ligand>
        <name>Ca(2+)</name>
        <dbReference type="ChEBI" id="CHEBI:29108"/>
        <label>2</label>
    </ligand>
</feature>
<feature type="domain" description="Plant heme peroxidase family profile" evidence="20">
    <location>
        <begin position="445"/>
        <end position="754"/>
    </location>
</feature>
<feature type="disulfide bond" evidence="19">
    <location>
        <begin position="488"/>
        <end position="493"/>
    </location>
</feature>
<dbReference type="InterPro" id="IPR019794">
    <property type="entry name" value="Peroxidases_AS"/>
</dbReference>
<evidence type="ECO:0000313" key="22">
    <source>
        <dbReference type="Proteomes" id="UP000636709"/>
    </source>
</evidence>
<feature type="disulfide bond" evidence="19">
    <location>
        <begin position="626"/>
        <end position="660"/>
    </location>
</feature>
<feature type="binding site" evidence="16">
    <location>
        <position position="589"/>
    </location>
    <ligand>
        <name>substrate</name>
    </ligand>
</feature>
<comment type="similarity">
    <text evidence="4">Belongs to the peroxidase family. Ascorbate peroxidase subfamily.</text>
</comment>
<evidence type="ECO:0000256" key="13">
    <source>
        <dbReference type="ARBA" id="ARBA00023283"/>
    </source>
</evidence>
<dbReference type="GO" id="GO:0020037">
    <property type="term" value="F:heme binding"/>
    <property type="evidence" value="ECO:0007669"/>
    <property type="project" value="InterPro"/>
</dbReference>
<keyword evidence="9 17" id="KW-0106">Calcium</keyword>
<evidence type="ECO:0000256" key="19">
    <source>
        <dbReference type="PIRSR" id="PIRSR600823-5"/>
    </source>
</evidence>
<dbReference type="EC" id="1.11.1.7" evidence="5"/>
<keyword evidence="14" id="KW-0376">Hydrogen peroxide</keyword>